<proteinExistence type="predicted"/>
<sequence>MWARRHLTTSRISAPATYTYIRKMCATITIIKKQGYRRSSPPGMIADFRAGLNPASAYIICSPKAAGQKTTPYRSSSLARQREIAAQAAEAGAHFFCIDETFASARPVLREIANALVSSPGNRSESSTSIRFAATVSSPSTKRLSSVSSSKVVASNFEASLSDAASAPGGGFADGPANGRCIVGGACVRRRGHVRRPDTLARNAPPVFTGGGRALQRSCSNALV</sequence>
<evidence type="ECO:0000313" key="2">
    <source>
        <dbReference type="Proteomes" id="UP000254701"/>
    </source>
</evidence>
<dbReference type="AlphaFoldDB" id="A0A380WPF5"/>
<evidence type="ECO:0000313" key="1">
    <source>
        <dbReference type="EMBL" id="SUU90859.1"/>
    </source>
</evidence>
<name>A0A380WPF5_AMIAI</name>
<reference evidence="1 2" key="1">
    <citation type="submission" date="2018-06" db="EMBL/GenBank/DDBJ databases">
        <authorList>
            <consortium name="Pathogen Informatics"/>
            <person name="Doyle S."/>
        </authorList>
    </citation>
    <scope>NUCLEOTIDE SEQUENCE [LARGE SCALE GENOMIC DNA]</scope>
    <source>
        <strain evidence="1 2">NCTC10684</strain>
    </source>
</reference>
<protein>
    <submittedName>
        <fullName evidence="1">Uncharacterized protein</fullName>
    </submittedName>
</protein>
<dbReference type="EMBL" id="UFSM01000001">
    <property type="protein sequence ID" value="SUU90859.1"/>
    <property type="molecule type" value="Genomic_DNA"/>
</dbReference>
<dbReference type="Proteomes" id="UP000254701">
    <property type="component" value="Unassembled WGS sequence"/>
</dbReference>
<gene>
    <name evidence="1" type="ORF">NCTC10684_04119</name>
</gene>
<organism evidence="1 2">
    <name type="scientific">Aminobacter aminovorans</name>
    <name type="common">Chelatobacter heintzii</name>
    <dbReference type="NCBI Taxonomy" id="83263"/>
    <lineage>
        <taxon>Bacteria</taxon>
        <taxon>Pseudomonadati</taxon>
        <taxon>Pseudomonadota</taxon>
        <taxon>Alphaproteobacteria</taxon>
        <taxon>Hyphomicrobiales</taxon>
        <taxon>Phyllobacteriaceae</taxon>
        <taxon>Aminobacter</taxon>
    </lineage>
</organism>
<accession>A0A380WPF5</accession>